<dbReference type="Gene3D" id="3.40.50.300">
    <property type="entry name" value="P-loop containing nucleotide triphosphate hydrolases"/>
    <property type="match status" value="1"/>
</dbReference>
<evidence type="ECO:0000256" key="15">
    <source>
        <dbReference type="ARBA" id="ARBA00023136"/>
    </source>
</evidence>
<evidence type="ECO:0000313" key="19">
    <source>
        <dbReference type="Proteomes" id="UP001628156"/>
    </source>
</evidence>
<dbReference type="InterPro" id="IPR045058">
    <property type="entry name" value="GIMA/IAN/Toc"/>
</dbReference>
<evidence type="ECO:0000256" key="1">
    <source>
        <dbReference type="ARBA" id="ARBA00001946"/>
    </source>
</evidence>
<proteinExistence type="predicted"/>
<name>A0ABQ0DGV9_9EUKA</name>
<keyword evidence="13" id="KW-1133">Transmembrane helix</keyword>
<evidence type="ECO:0000256" key="7">
    <source>
        <dbReference type="ARBA" id="ARBA00022723"/>
    </source>
</evidence>
<sequence>MIEPEDKQKQTKLLLIGETGTGKSLLGNFILQKNVFTVGDSPNSQTRDAVRENGKGDRKDLIVIDTPSLQESKEFTEKFLNDIVGYCSTTRRNKWNCYCSKL</sequence>
<dbReference type="EMBL" id="BAAFRS010000093">
    <property type="protein sequence ID" value="GAB1222085.1"/>
    <property type="molecule type" value="Genomic_DNA"/>
</dbReference>
<dbReference type="Proteomes" id="UP001628156">
    <property type="component" value="Unassembled WGS sequence"/>
</dbReference>
<dbReference type="InterPro" id="IPR027417">
    <property type="entry name" value="P-loop_NTPase"/>
</dbReference>
<gene>
    <name evidence="18" type="ORF">ENUP19_0093G0004</name>
</gene>
<evidence type="ECO:0000256" key="16">
    <source>
        <dbReference type="ARBA" id="ARBA00024013"/>
    </source>
</evidence>
<keyword evidence="14" id="KW-0342">GTP-binding</keyword>
<keyword evidence="15" id="KW-0472">Membrane</keyword>
<evidence type="ECO:0000256" key="6">
    <source>
        <dbReference type="ARBA" id="ARBA00022692"/>
    </source>
</evidence>
<dbReference type="PROSITE" id="PS00675">
    <property type="entry name" value="SIGMA54_INTERACT_1"/>
    <property type="match status" value="1"/>
</dbReference>
<dbReference type="InterPro" id="IPR006703">
    <property type="entry name" value="G_AIG1"/>
</dbReference>
<dbReference type="SUPFAM" id="SSF52540">
    <property type="entry name" value="P-loop containing nucleoside triphosphate hydrolases"/>
    <property type="match status" value="1"/>
</dbReference>
<organism evidence="18 19">
    <name type="scientific">Entamoeba nuttalli</name>
    <dbReference type="NCBI Taxonomy" id="412467"/>
    <lineage>
        <taxon>Eukaryota</taxon>
        <taxon>Amoebozoa</taxon>
        <taxon>Evosea</taxon>
        <taxon>Archamoebae</taxon>
        <taxon>Mastigamoebida</taxon>
        <taxon>Entamoebidae</taxon>
        <taxon>Entamoeba</taxon>
    </lineage>
</organism>
<comment type="subcellular location">
    <subcellularLocation>
        <location evidence="2">Membrane</location>
        <topology evidence="2">Single-pass membrane protein</topology>
    </subcellularLocation>
    <subcellularLocation>
        <location evidence="16">Plastid</location>
        <location evidence="16">Chloroplast outer membrane</location>
    </subcellularLocation>
</comment>
<dbReference type="InterPro" id="IPR025662">
    <property type="entry name" value="Sigma_54_int_dom_ATP-bd_1"/>
</dbReference>
<evidence type="ECO:0000256" key="11">
    <source>
        <dbReference type="ARBA" id="ARBA00022842"/>
    </source>
</evidence>
<feature type="domain" description="AIG1-type G" evidence="17">
    <location>
        <begin position="12"/>
        <end position="85"/>
    </location>
</feature>
<comment type="cofactor">
    <cofactor evidence="1">
        <name>Mg(2+)</name>
        <dbReference type="ChEBI" id="CHEBI:18420"/>
    </cofactor>
</comment>
<evidence type="ECO:0000256" key="8">
    <source>
        <dbReference type="ARBA" id="ARBA00022741"/>
    </source>
</evidence>
<protein>
    <recommendedName>
        <fullName evidence="17">AIG1-type G domain-containing protein</fullName>
    </recommendedName>
</protein>
<evidence type="ECO:0000256" key="9">
    <source>
        <dbReference type="ARBA" id="ARBA00022801"/>
    </source>
</evidence>
<evidence type="ECO:0000259" key="17">
    <source>
        <dbReference type="Pfam" id="PF04548"/>
    </source>
</evidence>
<evidence type="ECO:0000256" key="12">
    <source>
        <dbReference type="ARBA" id="ARBA00022927"/>
    </source>
</evidence>
<keyword evidence="10" id="KW-1002">Plastid outer membrane</keyword>
<keyword evidence="5" id="KW-0934">Plastid</keyword>
<evidence type="ECO:0000256" key="5">
    <source>
        <dbReference type="ARBA" id="ARBA00022640"/>
    </source>
</evidence>
<reference evidence="18 19" key="1">
    <citation type="journal article" date="2019" name="PLoS Negl. Trop. Dis.">
        <title>Whole genome sequencing of Entamoeba nuttalli reveals mammalian host-related molecular signatures and a novel octapeptide-repeat surface protein.</title>
        <authorList>
            <person name="Tanaka M."/>
            <person name="Makiuchi T."/>
            <person name="Komiyama T."/>
            <person name="Shiina T."/>
            <person name="Osaki K."/>
            <person name="Tachibana H."/>
        </authorList>
    </citation>
    <scope>NUCLEOTIDE SEQUENCE [LARGE SCALE GENOMIC DNA]</scope>
    <source>
        <strain evidence="18 19">P19-061405</strain>
    </source>
</reference>
<evidence type="ECO:0000256" key="14">
    <source>
        <dbReference type="ARBA" id="ARBA00023134"/>
    </source>
</evidence>
<evidence type="ECO:0000256" key="13">
    <source>
        <dbReference type="ARBA" id="ARBA00022989"/>
    </source>
</evidence>
<keyword evidence="6" id="KW-0812">Transmembrane</keyword>
<comment type="caution">
    <text evidence="18">The sequence shown here is derived from an EMBL/GenBank/DDBJ whole genome shotgun (WGS) entry which is preliminary data.</text>
</comment>
<dbReference type="Pfam" id="PF04548">
    <property type="entry name" value="AIG1"/>
    <property type="match status" value="1"/>
</dbReference>
<evidence type="ECO:0000256" key="4">
    <source>
        <dbReference type="ARBA" id="ARBA00022528"/>
    </source>
</evidence>
<keyword evidence="19" id="KW-1185">Reference proteome</keyword>
<keyword evidence="11" id="KW-0460">Magnesium</keyword>
<keyword evidence="12" id="KW-0653">Protein transport</keyword>
<keyword evidence="8" id="KW-0547">Nucleotide-binding</keyword>
<keyword evidence="9" id="KW-0378">Hydrolase</keyword>
<keyword evidence="4" id="KW-0150">Chloroplast</keyword>
<accession>A0ABQ0DGV9</accession>
<evidence type="ECO:0000256" key="3">
    <source>
        <dbReference type="ARBA" id="ARBA00022448"/>
    </source>
</evidence>
<keyword evidence="3" id="KW-0813">Transport</keyword>
<dbReference type="PANTHER" id="PTHR10903:SF135">
    <property type="entry name" value="TRANSLOCASE OF CHLOROPLAST 120, CHLOROPLASTIC-RELATED"/>
    <property type="match status" value="1"/>
</dbReference>
<evidence type="ECO:0000256" key="10">
    <source>
        <dbReference type="ARBA" id="ARBA00022805"/>
    </source>
</evidence>
<keyword evidence="7" id="KW-0479">Metal-binding</keyword>
<dbReference type="PANTHER" id="PTHR10903">
    <property type="entry name" value="GTPASE, IMAP FAMILY MEMBER-RELATED"/>
    <property type="match status" value="1"/>
</dbReference>
<evidence type="ECO:0000313" key="18">
    <source>
        <dbReference type="EMBL" id="GAB1222085.1"/>
    </source>
</evidence>
<evidence type="ECO:0000256" key="2">
    <source>
        <dbReference type="ARBA" id="ARBA00004167"/>
    </source>
</evidence>